<organism evidence="3 4">
    <name type="scientific">Chitinimonas prasina</name>
    <dbReference type="NCBI Taxonomy" id="1434937"/>
    <lineage>
        <taxon>Bacteria</taxon>
        <taxon>Pseudomonadati</taxon>
        <taxon>Pseudomonadota</taxon>
        <taxon>Betaproteobacteria</taxon>
        <taxon>Neisseriales</taxon>
        <taxon>Chitinibacteraceae</taxon>
        <taxon>Chitinimonas</taxon>
    </lineage>
</organism>
<comment type="caution">
    <text evidence="3">The sequence shown here is derived from an EMBL/GenBank/DDBJ whole genome shotgun (WGS) entry which is preliminary data.</text>
</comment>
<feature type="domain" description="Fatty acid desaturase" evidence="2">
    <location>
        <begin position="64"/>
        <end position="330"/>
    </location>
</feature>
<feature type="transmembrane region" description="Helical" evidence="1">
    <location>
        <begin position="211"/>
        <end position="232"/>
    </location>
</feature>
<dbReference type="Proteomes" id="UP001156706">
    <property type="component" value="Unassembled WGS sequence"/>
</dbReference>
<dbReference type="PANTHER" id="PTHR19353:SF84">
    <property type="entry name" value="ACYL-COA DELTA-9-DESATURASE, DESB"/>
    <property type="match status" value="1"/>
</dbReference>
<dbReference type="InterPro" id="IPR012171">
    <property type="entry name" value="Fatty_acid_desaturase"/>
</dbReference>
<evidence type="ECO:0000313" key="4">
    <source>
        <dbReference type="Proteomes" id="UP001156706"/>
    </source>
</evidence>
<keyword evidence="1" id="KW-1133">Transmembrane helix</keyword>
<feature type="transmembrane region" description="Helical" evidence="1">
    <location>
        <begin position="159"/>
        <end position="179"/>
    </location>
</feature>
<accession>A0ABQ5YEL5</accession>
<evidence type="ECO:0000256" key="1">
    <source>
        <dbReference type="SAM" id="Phobius"/>
    </source>
</evidence>
<keyword evidence="1" id="KW-0812">Transmembrane</keyword>
<dbReference type="CDD" id="cd03506">
    <property type="entry name" value="Delta6-FADS-like"/>
    <property type="match status" value="1"/>
</dbReference>
<protein>
    <submittedName>
        <fullName evidence="3">Acyl-CoA desaturase</fullName>
    </submittedName>
</protein>
<gene>
    <name evidence="3" type="primary">desB</name>
    <name evidence="3" type="ORF">GCM10007907_01890</name>
</gene>
<keyword evidence="4" id="KW-1185">Reference proteome</keyword>
<reference evidence="4" key="1">
    <citation type="journal article" date="2019" name="Int. J. Syst. Evol. Microbiol.">
        <title>The Global Catalogue of Microorganisms (GCM) 10K type strain sequencing project: providing services to taxonomists for standard genome sequencing and annotation.</title>
        <authorList>
            <consortium name="The Broad Institute Genomics Platform"/>
            <consortium name="The Broad Institute Genome Sequencing Center for Infectious Disease"/>
            <person name="Wu L."/>
            <person name="Ma J."/>
        </authorList>
    </citation>
    <scope>NUCLEOTIDE SEQUENCE [LARGE SCALE GENOMIC DNA]</scope>
    <source>
        <strain evidence="4">NBRC 110044</strain>
    </source>
</reference>
<dbReference type="InterPro" id="IPR005804">
    <property type="entry name" value="FA_desaturase_dom"/>
</dbReference>
<evidence type="ECO:0000313" key="3">
    <source>
        <dbReference type="EMBL" id="GLR11399.1"/>
    </source>
</evidence>
<name>A0ABQ5YEL5_9NEIS</name>
<dbReference type="RefSeq" id="WP_284194559.1">
    <property type="nucleotide sequence ID" value="NZ_BSOG01000001.1"/>
</dbReference>
<proteinExistence type="predicted"/>
<evidence type="ECO:0000259" key="2">
    <source>
        <dbReference type="Pfam" id="PF00487"/>
    </source>
</evidence>
<dbReference type="Pfam" id="PF00487">
    <property type="entry name" value="FA_desaturase"/>
    <property type="match status" value="1"/>
</dbReference>
<dbReference type="EMBL" id="BSOG01000001">
    <property type="protein sequence ID" value="GLR11399.1"/>
    <property type="molecule type" value="Genomic_DNA"/>
</dbReference>
<dbReference type="PANTHER" id="PTHR19353">
    <property type="entry name" value="FATTY ACID DESATURASE 2"/>
    <property type="match status" value="1"/>
</dbReference>
<feature type="transmembrane region" description="Helical" evidence="1">
    <location>
        <begin position="54"/>
        <end position="74"/>
    </location>
</feature>
<sequence length="358" mass="41459">MSKSLSLNPDQLAAFGAELDALRNRHLAELGEADARYIRRVRASVRITELAGRLMLFAGFFPPTWCLGVLLLAFSKIVDNMELGHNVMHGQYDFMNDPEFSGKHFEWDHSCTSDAWRRTHNYQHHTYTNVLGKDHDIGYGTVRIFAEQRWRPFYLLQPLWALLQAVFFEYAIAVFDLKLDRYLRGRAKLSELKVKAPPVLRKLWRKFIKDYVFFPLIAGPHWLAVLAGNAVANLLRNLWTFTVIFCGHFTEDAEVFPLSVLKDETRGGWYVRQLRGSSNLSGSRWLHFLTGNLSHQIEHHLFPDIPARRYASMAVEVREICQRYGQHYNTGSFAGQFFTVLVRLFRHAFPSRPAMQPV</sequence>
<keyword evidence="1" id="KW-0472">Membrane</keyword>